<keyword evidence="8" id="KW-0683">Retinol-binding</keyword>
<evidence type="ECO:0000256" key="3">
    <source>
        <dbReference type="ARBA" id="ARBA00022448"/>
    </source>
</evidence>
<dbReference type="PANTHER" id="PTHR21444:SF16">
    <property type="entry name" value="RECEPTOR FOR RETINOL UPTAKE STRA6"/>
    <property type="match status" value="1"/>
</dbReference>
<evidence type="ECO:0000256" key="6">
    <source>
        <dbReference type="ARBA" id="ARBA00022893"/>
    </source>
</evidence>
<dbReference type="GO" id="GO:0034632">
    <property type="term" value="F:retinol transmembrane transporter activity"/>
    <property type="evidence" value="ECO:0007669"/>
    <property type="project" value="InterPro"/>
</dbReference>
<sequence>MNGSAQQSEPFDYSYYEYPDWYSNNAEPTKPPKEVILPCDPAADDQIFHIVIFSISMVVLLLLAALSRKNKLCQGFTRGTSSIFSLVNFLDQTQEKSLVLAVFGLVFSKLAMILIAPDPLPFYKDTPPHFKEFLKIVSIFYYPLLYGPLLVSSTLQLRTGYLLGALLSFSHGAVLLWQKIDCPKTPELYKLYALLASLPQLLCLLFICVRFVLLFIKGPEHDQDLDSSYYSGYVKELLKKKASGSSMVCDKPSLMQRIQDVPKSYIYVPEKVFRLPLKLAIGAFVSFICIYHTALLLIVLVVPTLHIIRAGIDENMFYLMMGFGIVLSEDRQETVQILIFYTWLLEGRDPLGPSDRDFDRIARHITRFDPRPGIPTNTRSYLRVVEFHADRIPHASQDDKIFLIRLTSNGEVNDFIERQPKAIKHDYNELCKAILAEYSDYGASGTLTAAMAVKQAHNELAECYYHRLRQAFFGNRNYEGMEEDLSPVVLWVLVSCSGPVVVFRPAVRPLSFRAFSLVVGVAFAGWDCVLLFRRRPLFFRGYRWRFFSCFRVSLLLFSLVCFVRAFCLFVWRSSGLFWRRLFVLVSRGGAVVPCGSWLGRGFFLLPAFVFFLCRALPLSFAVFVRLLAAVFHLGVFFGGWWCCGCFGVVCSVLGCFVRASSCFPVPFPFFFCFAALLVG</sequence>
<evidence type="ECO:0000313" key="12">
    <source>
        <dbReference type="EMBL" id="CAL1604515.1"/>
    </source>
</evidence>
<keyword evidence="5 11" id="KW-0812">Transmembrane</keyword>
<dbReference type="EMBL" id="OZ035826">
    <property type="protein sequence ID" value="CAL1604515.1"/>
    <property type="molecule type" value="Genomic_DNA"/>
</dbReference>
<feature type="transmembrane region" description="Helical" evidence="11">
    <location>
        <begin position="661"/>
        <end position="678"/>
    </location>
</feature>
<dbReference type="InterPro" id="IPR026612">
    <property type="entry name" value="STRA6-like"/>
</dbReference>
<dbReference type="GO" id="GO:0019841">
    <property type="term" value="F:retinol binding"/>
    <property type="evidence" value="ECO:0007669"/>
    <property type="project" value="UniProtKB-KW"/>
</dbReference>
<feature type="transmembrane region" description="Helical" evidence="11">
    <location>
        <begin position="630"/>
        <end position="654"/>
    </location>
</feature>
<evidence type="ECO:0000256" key="9">
    <source>
        <dbReference type="ARBA" id="ARBA00023136"/>
    </source>
</evidence>
<dbReference type="AlphaFoldDB" id="A0AAV2LUP6"/>
<dbReference type="GO" id="GO:0038023">
    <property type="term" value="F:signaling receptor activity"/>
    <property type="evidence" value="ECO:0007669"/>
    <property type="project" value="InterPro"/>
</dbReference>
<feature type="transmembrane region" description="Helical" evidence="11">
    <location>
        <begin position="552"/>
        <end position="571"/>
    </location>
</feature>
<evidence type="ECO:0000256" key="10">
    <source>
        <dbReference type="ARBA" id="ARBA00023170"/>
    </source>
</evidence>
<keyword evidence="10" id="KW-0675">Receptor</keyword>
<comment type="subcellular location">
    <subcellularLocation>
        <location evidence="1">Cell membrane</location>
        <topology evidence="1">Multi-pass membrane protein</topology>
    </subcellularLocation>
</comment>
<dbReference type="Proteomes" id="UP001497482">
    <property type="component" value="Chromosome 4"/>
</dbReference>
<dbReference type="PANTHER" id="PTHR21444">
    <property type="entry name" value="COILED-COIL DOMAIN-CONTAINING PROTEIN 180"/>
    <property type="match status" value="1"/>
</dbReference>
<feature type="transmembrane region" description="Helical" evidence="11">
    <location>
        <begin position="279"/>
        <end position="301"/>
    </location>
</feature>
<reference evidence="12 13" key="1">
    <citation type="submission" date="2024-04" db="EMBL/GenBank/DDBJ databases">
        <authorList>
            <person name="Waldvogel A.-M."/>
            <person name="Schoenle A."/>
        </authorList>
    </citation>
    <scope>NUCLEOTIDE SEQUENCE [LARGE SCALE GENOMIC DNA]</scope>
</reference>
<keyword evidence="9 11" id="KW-0472">Membrane</keyword>
<keyword evidence="6" id="KW-0845">Vitamin A</keyword>
<proteinExistence type="predicted"/>
<feature type="transmembrane region" description="Helical" evidence="11">
    <location>
        <begin position="136"/>
        <end position="155"/>
    </location>
</feature>
<evidence type="ECO:0000256" key="7">
    <source>
        <dbReference type="ARBA" id="ARBA00022989"/>
    </source>
</evidence>
<evidence type="ECO:0000256" key="2">
    <source>
        <dbReference type="ARBA" id="ARBA00014411"/>
    </source>
</evidence>
<protein>
    <recommendedName>
        <fullName evidence="2">Receptor for retinol uptake STRA6</fullName>
    </recommendedName>
</protein>
<feature type="transmembrane region" description="Helical" evidence="11">
    <location>
        <begin position="512"/>
        <end position="532"/>
    </location>
</feature>
<evidence type="ECO:0000313" key="13">
    <source>
        <dbReference type="Proteomes" id="UP001497482"/>
    </source>
</evidence>
<evidence type="ECO:0000256" key="11">
    <source>
        <dbReference type="SAM" id="Phobius"/>
    </source>
</evidence>
<feature type="transmembrane region" description="Helical" evidence="11">
    <location>
        <begin position="98"/>
        <end position="116"/>
    </location>
</feature>
<feature type="transmembrane region" description="Helical" evidence="11">
    <location>
        <begin position="192"/>
        <end position="216"/>
    </location>
</feature>
<keyword evidence="3" id="KW-0813">Transport</keyword>
<accession>A0AAV2LUP6</accession>
<keyword evidence="7 11" id="KW-1133">Transmembrane helix</keyword>
<dbReference type="GO" id="GO:0005886">
    <property type="term" value="C:plasma membrane"/>
    <property type="evidence" value="ECO:0007669"/>
    <property type="project" value="UniProtKB-SubCell"/>
</dbReference>
<name>A0AAV2LUP6_KNICA</name>
<evidence type="ECO:0000256" key="8">
    <source>
        <dbReference type="ARBA" id="ARBA00023072"/>
    </source>
</evidence>
<keyword evidence="4" id="KW-1003">Cell membrane</keyword>
<organism evidence="12 13">
    <name type="scientific">Knipowitschia caucasica</name>
    <name type="common">Caucasian dwarf goby</name>
    <name type="synonym">Pomatoschistus caucasicus</name>
    <dbReference type="NCBI Taxonomy" id="637954"/>
    <lineage>
        <taxon>Eukaryota</taxon>
        <taxon>Metazoa</taxon>
        <taxon>Chordata</taxon>
        <taxon>Craniata</taxon>
        <taxon>Vertebrata</taxon>
        <taxon>Euteleostomi</taxon>
        <taxon>Actinopterygii</taxon>
        <taxon>Neopterygii</taxon>
        <taxon>Teleostei</taxon>
        <taxon>Neoteleostei</taxon>
        <taxon>Acanthomorphata</taxon>
        <taxon>Gobiaria</taxon>
        <taxon>Gobiiformes</taxon>
        <taxon>Gobioidei</taxon>
        <taxon>Gobiidae</taxon>
        <taxon>Gobiinae</taxon>
        <taxon>Knipowitschia</taxon>
    </lineage>
</organism>
<feature type="transmembrane region" description="Helical" evidence="11">
    <location>
        <begin position="162"/>
        <end position="180"/>
    </location>
</feature>
<dbReference type="Pfam" id="PF14752">
    <property type="entry name" value="RBP_receptor"/>
    <property type="match status" value="1"/>
</dbReference>
<evidence type="ECO:0000256" key="1">
    <source>
        <dbReference type="ARBA" id="ARBA00004651"/>
    </source>
</evidence>
<evidence type="ECO:0000256" key="5">
    <source>
        <dbReference type="ARBA" id="ARBA00022692"/>
    </source>
</evidence>
<evidence type="ECO:0000256" key="4">
    <source>
        <dbReference type="ARBA" id="ARBA00022475"/>
    </source>
</evidence>
<dbReference type="GO" id="GO:0071939">
    <property type="term" value="P:vitamin A import into cell"/>
    <property type="evidence" value="ECO:0007669"/>
    <property type="project" value="TreeGrafter"/>
</dbReference>
<feature type="transmembrane region" description="Helical" evidence="11">
    <location>
        <begin position="47"/>
        <end position="66"/>
    </location>
</feature>
<keyword evidence="13" id="KW-1185">Reference proteome</keyword>
<dbReference type="GO" id="GO:0016918">
    <property type="term" value="F:retinal binding"/>
    <property type="evidence" value="ECO:0007669"/>
    <property type="project" value="UniProtKB-KW"/>
</dbReference>
<gene>
    <name evidence="12" type="ORF">KC01_LOCUS32012</name>
</gene>